<dbReference type="PANTHER" id="PTHR34853">
    <property type="match status" value="1"/>
</dbReference>
<dbReference type="Pfam" id="PF03583">
    <property type="entry name" value="LIP"/>
    <property type="match status" value="1"/>
</dbReference>
<keyword evidence="1" id="KW-0378">Hydrolase</keyword>
<comment type="caution">
    <text evidence="3">The sequence shown here is derived from an EMBL/GenBank/DDBJ whole genome shotgun (WGS) entry which is preliminary data.</text>
</comment>
<dbReference type="PIRSF" id="PIRSF029171">
    <property type="entry name" value="Esterase_LipA"/>
    <property type="match status" value="1"/>
</dbReference>
<dbReference type="Gene3D" id="3.40.50.1820">
    <property type="entry name" value="alpha/beta hydrolase"/>
    <property type="match status" value="1"/>
</dbReference>
<dbReference type="Gene3D" id="1.10.260.130">
    <property type="match status" value="1"/>
</dbReference>
<sequence length="426" mass="46351">MAFQVSLRDLCATVRAADISVDTDIAVHEQALPPSKDSWYRPPQDWESKQPGDIMRISSVPNLSEIVGNSSATYHILYRSTDSKDEPSWAVTTLFIPSFIYHSPSGKMAILSYQFAINSANVDSSPSFALSGIMARNEPSLGIKSSTSLIDEMLSFGWVVNIPDHLGPASAFGANVQSGHATLDAVQAIHYLLDLGRSSGYNTAIWGYSGGSMATFAAAELQPIYAPDVDIDGTVLGGLVDNISGDFDKLNKSPIAGSLISFLLDITSQYPEARSYLESRLLPATKDEFMSVLGLEVTETVKRFSGRDIYSFFQGGVADIRAPQLQKLYDEQARLGSVRAPSMPVFIYKAINDQFCPIEWTDATVERLCNSGAEITYERNTVGSHVSEIENGKPRAFRFLWSIFDGSYASPASKRSVSDVAVDVSG</sequence>
<dbReference type="EMBL" id="PXOF01000024">
    <property type="protein sequence ID" value="RGP73677.1"/>
    <property type="molecule type" value="Genomic_DNA"/>
</dbReference>
<protein>
    <recommendedName>
        <fullName evidence="5">Lipase 1</fullName>
    </recommendedName>
</protein>
<dbReference type="InterPro" id="IPR005152">
    <property type="entry name" value="Lipase_secreted"/>
</dbReference>
<evidence type="ECO:0008006" key="5">
    <source>
        <dbReference type="Google" id="ProtNLM"/>
    </source>
</evidence>
<dbReference type="PANTHER" id="PTHR34853:SF5">
    <property type="entry name" value="LIP-DOMAIN-CONTAINING PROTEIN-RELATED"/>
    <property type="match status" value="1"/>
</dbReference>
<comment type="similarity">
    <text evidence="2">Belongs to the AB hydrolase superfamily. Lipase family.</text>
</comment>
<keyword evidence="4" id="KW-1185">Reference proteome</keyword>
<accession>A0A395SNG8</accession>
<reference evidence="3 4" key="1">
    <citation type="journal article" date="2018" name="PLoS Pathog.">
        <title>Evolution of structural diversity of trichothecenes, a family of toxins produced by plant pathogenic and entomopathogenic fungi.</title>
        <authorList>
            <person name="Proctor R.H."/>
            <person name="McCormick S.P."/>
            <person name="Kim H.S."/>
            <person name="Cardoza R.E."/>
            <person name="Stanley A.M."/>
            <person name="Lindo L."/>
            <person name="Kelly A."/>
            <person name="Brown D.W."/>
            <person name="Lee T."/>
            <person name="Vaughan M.M."/>
            <person name="Alexander N.J."/>
            <person name="Busman M."/>
            <person name="Gutierrez S."/>
        </authorList>
    </citation>
    <scope>NUCLEOTIDE SEQUENCE [LARGE SCALE GENOMIC DNA]</scope>
    <source>
        <strain evidence="3 4">NRRL 3299</strain>
    </source>
</reference>
<dbReference type="GO" id="GO:0004806">
    <property type="term" value="F:triacylglycerol lipase activity"/>
    <property type="evidence" value="ECO:0007669"/>
    <property type="project" value="UniProtKB-UniRule"/>
</dbReference>
<dbReference type="SUPFAM" id="SSF53474">
    <property type="entry name" value="alpha/beta-Hydrolases"/>
    <property type="match status" value="1"/>
</dbReference>
<evidence type="ECO:0000256" key="2">
    <source>
        <dbReference type="PIRNR" id="PIRNR029171"/>
    </source>
</evidence>
<organism evidence="3 4">
    <name type="scientific">Fusarium sporotrichioides</name>
    <dbReference type="NCBI Taxonomy" id="5514"/>
    <lineage>
        <taxon>Eukaryota</taxon>
        <taxon>Fungi</taxon>
        <taxon>Dikarya</taxon>
        <taxon>Ascomycota</taxon>
        <taxon>Pezizomycotina</taxon>
        <taxon>Sordariomycetes</taxon>
        <taxon>Hypocreomycetidae</taxon>
        <taxon>Hypocreales</taxon>
        <taxon>Nectriaceae</taxon>
        <taxon>Fusarium</taxon>
    </lineage>
</organism>
<name>A0A395SNG8_FUSSP</name>
<dbReference type="Proteomes" id="UP000266152">
    <property type="component" value="Unassembled WGS sequence"/>
</dbReference>
<evidence type="ECO:0000313" key="4">
    <source>
        <dbReference type="Proteomes" id="UP000266152"/>
    </source>
</evidence>
<dbReference type="InterPro" id="IPR029058">
    <property type="entry name" value="AB_hydrolase_fold"/>
</dbReference>
<evidence type="ECO:0000256" key="1">
    <source>
        <dbReference type="ARBA" id="ARBA00022801"/>
    </source>
</evidence>
<gene>
    <name evidence="3" type="ORF">FSPOR_1927</name>
</gene>
<proteinExistence type="inferred from homology"/>
<dbReference type="AlphaFoldDB" id="A0A395SNG8"/>
<evidence type="ECO:0000313" key="3">
    <source>
        <dbReference type="EMBL" id="RGP73677.1"/>
    </source>
</evidence>
<dbReference type="GO" id="GO:0016042">
    <property type="term" value="P:lipid catabolic process"/>
    <property type="evidence" value="ECO:0007669"/>
    <property type="project" value="UniProtKB-UniRule"/>
</dbReference>